<dbReference type="Pfam" id="PF20347">
    <property type="entry name" value="DUF6642"/>
    <property type="match status" value="1"/>
</dbReference>
<protein>
    <submittedName>
        <fullName evidence="1">Uncharacterized protein</fullName>
    </submittedName>
</protein>
<dbReference type="Proteomes" id="UP000030121">
    <property type="component" value="Unassembled WGS sequence"/>
</dbReference>
<gene>
    <name evidence="1" type="ORF">Q764_12050</name>
</gene>
<name>A0A0A2MHT5_9FLAO</name>
<reference evidence="1 2" key="1">
    <citation type="submission" date="2013-09" db="EMBL/GenBank/DDBJ databases">
        <authorList>
            <person name="Zeng Z."/>
            <person name="Chen C."/>
        </authorList>
    </citation>
    <scope>NUCLEOTIDE SEQUENCE [LARGE SCALE GENOMIC DNA]</scope>
    <source>
        <strain evidence="1 2">GH29-5</strain>
    </source>
</reference>
<dbReference type="AlphaFoldDB" id="A0A0A2MHT5"/>
<evidence type="ECO:0000313" key="2">
    <source>
        <dbReference type="Proteomes" id="UP000030121"/>
    </source>
</evidence>
<comment type="caution">
    <text evidence="1">The sequence shown here is derived from an EMBL/GenBank/DDBJ whole genome shotgun (WGS) entry which is preliminary data.</text>
</comment>
<proteinExistence type="predicted"/>
<dbReference type="eggNOG" id="ENOG502ZAZ0">
    <property type="taxonomic scope" value="Bacteria"/>
</dbReference>
<dbReference type="EMBL" id="JRLW01000017">
    <property type="protein sequence ID" value="KGO87880.1"/>
    <property type="molecule type" value="Genomic_DNA"/>
</dbReference>
<dbReference type="InterPro" id="IPR046584">
    <property type="entry name" value="DUF6642"/>
</dbReference>
<keyword evidence="2" id="KW-1185">Reference proteome</keyword>
<dbReference type="STRING" id="1121899.GCA_000430025_02364"/>
<accession>A0A0A2MHT5</accession>
<organism evidence="1 2">
    <name type="scientific">Flavobacterium suncheonense GH29-5 = DSM 17707</name>
    <dbReference type="NCBI Taxonomy" id="1121899"/>
    <lineage>
        <taxon>Bacteria</taxon>
        <taxon>Pseudomonadati</taxon>
        <taxon>Bacteroidota</taxon>
        <taxon>Flavobacteriia</taxon>
        <taxon>Flavobacteriales</taxon>
        <taxon>Flavobacteriaceae</taxon>
        <taxon>Flavobacterium</taxon>
    </lineage>
</organism>
<dbReference type="OrthoDB" id="1142747at2"/>
<dbReference type="RefSeq" id="WP_026981753.1">
    <property type="nucleotide sequence ID" value="NZ_JRLW01000017.1"/>
</dbReference>
<sequence>MPDHHYIYCLESVADTEAPNKTPILPSLETLAAQYGITNVYKTCDSIEGFEESISTLLYEDRHFKDYAIIYLVFEGRSNELKIADYYYTFEEIAEFFEGRLKGKIVHFANTLQLDLDEETFQYFLDVTGAKAISGYANRVPILSMVLDNLYFSLNEEYDDVTELTEELFHKQYALANSMGFRMYY</sequence>
<evidence type="ECO:0000313" key="1">
    <source>
        <dbReference type="EMBL" id="KGO87880.1"/>
    </source>
</evidence>